<dbReference type="GO" id="GO:0005829">
    <property type="term" value="C:cytosol"/>
    <property type="evidence" value="ECO:0007669"/>
    <property type="project" value="TreeGrafter"/>
</dbReference>
<dbReference type="InterPro" id="IPR018062">
    <property type="entry name" value="HTH_AraC-typ_CS"/>
</dbReference>
<feature type="region of interest" description="Disordered" evidence="4">
    <location>
        <begin position="321"/>
        <end position="344"/>
    </location>
</feature>
<reference evidence="6 7" key="1">
    <citation type="submission" date="2018-06" db="EMBL/GenBank/DDBJ databases">
        <title>Genomic Encyclopedia of Type Strains, Phase IV (KMG-IV): sequencing the most valuable type-strain genomes for metagenomic binning, comparative biology and taxonomic classification.</title>
        <authorList>
            <person name="Goeker M."/>
        </authorList>
    </citation>
    <scope>NUCLEOTIDE SEQUENCE [LARGE SCALE GENOMIC DNA]</scope>
    <source>
        <strain evidence="6 7">DSM 24875</strain>
    </source>
</reference>
<accession>A0A366FHA4</accession>
<feature type="domain" description="HTH araC/xylS-type" evidence="5">
    <location>
        <begin position="249"/>
        <end position="330"/>
    </location>
</feature>
<keyword evidence="3" id="KW-0804">Transcription</keyword>
<gene>
    <name evidence="6" type="ORF">DFR50_11274</name>
</gene>
<dbReference type="AlphaFoldDB" id="A0A366FHA4"/>
<evidence type="ECO:0000259" key="5">
    <source>
        <dbReference type="PROSITE" id="PS01124"/>
    </source>
</evidence>
<dbReference type="Pfam" id="PF12625">
    <property type="entry name" value="Arabinose_bd"/>
    <property type="match status" value="1"/>
</dbReference>
<dbReference type="PANTHER" id="PTHR47894:SF1">
    <property type="entry name" value="HTH-TYPE TRANSCRIPTIONAL REGULATOR VQSM"/>
    <property type="match status" value="1"/>
</dbReference>
<dbReference type="SMART" id="SM00342">
    <property type="entry name" value="HTH_ARAC"/>
    <property type="match status" value="1"/>
</dbReference>
<name>A0A366FHA4_9HYPH</name>
<dbReference type="InterPro" id="IPR032687">
    <property type="entry name" value="AraC-type_N"/>
</dbReference>
<dbReference type="Proteomes" id="UP000253529">
    <property type="component" value="Unassembled WGS sequence"/>
</dbReference>
<organism evidence="6 7">
    <name type="scientific">Roseiarcus fermentans</name>
    <dbReference type="NCBI Taxonomy" id="1473586"/>
    <lineage>
        <taxon>Bacteria</taxon>
        <taxon>Pseudomonadati</taxon>
        <taxon>Pseudomonadota</taxon>
        <taxon>Alphaproteobacteria</taxon>
        <taxon>Hyphomicrobiales</taxon>
        <taxon>Roseiarcaceae</taxon>
        <taxon>Roseiarcus</taxon>
    </lineage>
</organism>
<keyword evidence="1" id="KW-0805">Transcription regulation</keyword>
<dbReference type="PRINTS" id="PR00032">
    <property type="entry name" value="HTHARAC"/>
</dbReference>
<dbReference type="Pfam" id="PF12833">
    <property type="entry name" value="HTH_18"/>
    <property type="match status" value="1"/>
</dbReference>
<protein>
    <submittedName>
        <fullName evidence="6">AraC-like DNA-binding protein</fullName>
    </submittedName>
</protein>
<dbReference type="GO" id="GO:0000976">
    <property type="term" value="F:transcription cis-regulatory region binding"/>
    <property type="evidence" value="ECO:0007669"/>
    <property type="project" value="TreeGrafter"/>
</dbReference>
<sequence>MATALFSRASGFGPLFAIIEAEHGAEALRCLRRESGFAAAAHAPSALVPFALMNRVYNSAAKLCGDPQFGARVGQTIRLEDFGPFVEYALHGETLGDVIARSIVAQPAHSSELIQDLRLLGGEARWRIRYQTTAEPTVEHHAQRTLMQMLAGVRRAPGVQDAAIEIHVAEPYAAEARILEDRTGVRVRPRANDYELAFPARWLGVLPLAIGLPPDLAVEWATYPDRALPRTTAEAALAALDLRDKLPGIGAIAADIGLPSRTLQHALHKEGVSYRELVGAFRLRRALQLLATTRKPVAEVALRAGYSEPSSFARAFRSQTGMTPGRFREASRAPMRAPLVRASS</sequence>
<evidence type="ECO:0000313" key="6">
    <source>
        <dbReference type="EMBL" id="RBP13105.1"/>
    </source>
</evidence>
<dbReference type="InterPro" id="IPR020449">
    <property type="entry name" value="Tscrpt_reg_AraC-type_HTH"/>
</dbReference>
<dbReference type="RefSeq" id="WP_113889522.1">
    <property type="nucleotide sequence ID" value="NZ_QNRK01000012.1"/>
</dbReference>
<dbReference type="PROSITE" id="PS00041">
    <property type="entry name" value="HTH_ARAC_FAMILY_1"/>
    <property type="match status" value="1"/>
</dbReference>
<dbReference type="PROSITE" id="PS01124">
    <property type="entry name" value="HTH_ARAC_FAMILY_2"/>
    <property type="match status" value="1"/>
</dbReference>
<comment type="caution">
    <text evidence="6">The sequence shown here is derived from an EMBL/GenBank/DDBJ whole genome shotgun (WGS) entry which is preliminary data.</text>
</comment>
<evidence type="ECO:0000256" key="4">
    <source>
        <dbReference type="SAM" id="MobiDB-lite"/>
    </source>
</evidence>
<dbReference type="GO" id="GO:0003700">
    <property type="term" value="F:DNA-binding transcription factor activity"/>
    <property type="evidence" value="ECO:0007669"/>
    <property type="project" value="InterPro"/>
</dbReference>
<evidence type="ECO:0000256" key="2">
    <source>
        <dbReference type="ARBA" id="ARBA00023125"/>
    </source>
</evidence>
<dbReference type="OrthoDB" id="5492415at2"/>
<evidence type="ECO:0000313" key="7">
    <source>
        <dbReference type="Proteomes" id="UP000253529"/>
    </source>
</evidence>
<dbReference type="EMBL" id="QNRK01000012">
    <property type="protein sequence ID" value="RBP13105.1"/>
    <property type="molecule type" value="Genomic_DNA"/>
</dbReference>
<keyword evidence="2 6" id="KW-0238">DNA-binding</keyword>
<keyword evidence="7" id="KW-1185">Reference proteome</keyword>
<evidence type="ECO:0000256" key="3">
    <source>
        <dbReference type="ARBA" id="ARBA00023163"/>
    </source>
</evidence>
<dbReference type="InterPro" id="IPR009057">
    <property type="entry name" value="Homeodomain-like_sf"/>
</dbReference>
<evidence type="ECO:0000256" key="1">
    <source>
        <dbReference type="ARBA" id="ARBA00023015"/>
    </source>
</evidence>
<proteinExistence type="predicted"/>
<dbReference type="PANTHER" id="PTHR47894">
    <property type="entry name" value="HTH-TYPE TRANSCRIPTIONAL REGULATOR GADX"/>
    <property type="match status" value="1"/>
</dbReference>
<dbReference type="SUPFAM" id="SSF46689">
    <property type="entry name" value="Homeodomain-like"/>
    <property type="match status" value="1"/>
</dbReference>
<dbReference type="InterPro" id="IPR018060">
    <property type="entry name" value="HTH_AraC"/>
</dbReference>
<dbReference type="Gene3D" id="1.10.10.60">
    <property type="entry name" value="Homeodomain-like"/>
    <property type="match status" value="1"/>
</dbReference>